<accession>A0A923JWH1</accession>
<dbReference type="InterPro" id="IPR029052">
    <property type="entry name" value="Metallo-depent_PP-like"/>
</dbReference>
<dbReference type="Proteomes" id="UP001621534">
    <property type="component" value="Unassembled WGS sequence"/>
</dbReference>
<reference evidence="5 6" key="1">
    <citation type="journal article" date="2012" name="Plant Soil">
        <title>Screening of plant growth-promoting traits in arsenic-resistant bacteria isolated from the rhizosphere of soybean plants from Argentinean agricultural soil.</title>
        <authorList>
            <person name="Wevar Oller A.L."/>
            <person name="Talano M.A."/>
            <person name="Agostini E."/>
        </authorList>
    </citation>
    <scope>NUCLEOTIDE SEQUENCE [LARGE SCALE GENOMIC DNA]</scope>
    <source>
        <strain evidence="5 6">AW4</strain>
    </source>
</reference>
<keyword evidence="6" id="KW-1185">Reference proteome</keyword>
<feature type="domain" description="Calcineurin-like phosphoesterase" evidence="2">
    <location>
        <begin position="83"/>
        <end position="267"/>
    </location>
</feature>
<comment type="caution">
    <text evidence="3">The sequence shown here is derived from an EMBL/GenBank/DDBJ whole genome shotgun (WGS) entry which is preliminary data.</text>
</comment>
<dbReference type="EMBL" id="JABWRE010000011">
    <property type="protein sequence ID" value="MBC3442104.1"/>
    <property type="molecule type" value="Genomic_DNA"/>
</dbReference>
<reference evidence="4" key="4">
    <citation type="submission" date="2021-06" db="EMBL/GenBank/DDBJ databases">
        <title>Updating the genus Pseudomonas: Description of 43 new species and partition of the Pseudomonas putida group.</title>
        <authorList>
            <person name="Girard L."/>
            <person name="Lood C."/>
            <person name="Vandamme P."/>
            <person name="Rokni-Zadeh H."/>
            <person name="Van Noort V."/>
            <person name="Hofte M."/>
            <person name="Lavigne R."/>
            <person name="De Mot R."/>
        </authorList>
    </citation>
    <scope>NUCLEOTIDE SEQUENCE</scope>
    <source>
        <strain evidence="4">SWRI10</strain>
    </source>
</reference>
<dbReference type="GO" id="GO:0016787">
    <property type="term" value="F:hydrolase activity"/>
    <property type="evidence" value="ECO:0007669"/>
    <property type="project" value="InterPro"/>
</dbReference>
<dbReference type="Proteomes" id="UP000599879">
    <property type="component" value="Unassembled WGS sequence"/>
</dbReference>
<dbReference type="EMBL" id="JAHWXS010000007">
    <property type="protein sequence ID" value="MFK5733624.1"/>
    <property type="molecule type" value="Genomic_DNA"/>
</dbReference>
<feature type="region of interest" description="Disordered" evidence="1">
    <location>
        <begin position="1"/>
        <end position="24"/>
    </location>
</feature>
<evidence type="ECO:0000313" key="6">
    <source>
        <dbReference type="Proteomes" id="UP001621534"/>
    </source>
</evidence>
<dbReference type="PANTHER" id="PTHR43143">
    <property type="entry name" value="METALLOPHOSPHOESTERASE, CALCINEURIN SUPERFAMILY"/>
    <property type="match status" value="1"/>
</dbReference>
<dbReference type="Pfam" id="PF00149">
    <property type="entry name" value="Metallophos"/>
    <property type="match status" value="1"/>
</dbReference>
<protein>
    <submittedName>
        <fullName evidence="3">Metallophosphoesterase</fullName>
    </submittedName>
</protein>
<dbReference type="SUPFAM" id="SSF56300">
    <property type="entry name" value="Metallo-dependent phosphatases"/>
    <property type="match status" value="1"/>
</dbReference>
<evidence type="ECO:0000256" key="1">
    <source>
        <dbReference type="SAM" id="MobiDB-lite"/>
    </source>
</evidence>
<organism evidence="3">
    <name type="scientific">Pseudomonas urmiensis</name>
    <dbReference type="NCBI Taxonomy" id="2745493"/>
    <lineage>
        <taxon>Bacteria</taxon>
        <taxon>Pseudomonadati</taxon>
        <taxon>Pseudomonadota</taxon>
        <taxon>Gammaproteobacteria</taxon>
        <taxon>Pseudomonadales</taxon>
        <taxon>Pseudomonadaceae</taxon>
        <taxon>Pseudomonas</taxon>
    </lineage>
</organism>
<dbReference type="AlphaFoldDB" id="A0A923JWH1"/>
<proteinExistence type="predicted"/>
<dbReference type="InterPro" id="IPR051918">
    <property type="entry name" value="STPP_CPPED1"/>
</dbReference>
<reference evidence="5" key="5">
    <citation type="submission" date="2021-07" db="EMBL/GenBank/DDBJ databases">
        <authorList>
            <person name="Wevar Oller A.L."/>
            <person name="Talano M.A."/>
            <person name="Torres Tejerizo G.A."/>
            <person name="Agostini E."/>
        </authorList>
    </citation>
    <scope>NUCLEOTIDE SEQUENCE</scope>
    <source>
        <strain evidence="5">AW4</strain>
    </source>
</reference>
<dbReference type="InterPro" id="IPR004843">
    <property type="entry name" value="Calcineurin-like_PHP"/>
</dbReference>
<dbReference type="RefSeq" id="WP_186555660.1">
    <property type="nucleotide sequence ID" value="NZ_JABWRE020000001.1"/>
</dbReference>
<reference evidence="3" key="2">
    <citation type="journal article" date="2020" name="Microorganisms">
        <title>Reliable Identification of Environmental Pseudomonas Isolates Using the rpoD Gene.</title>
        <authorList>
            <consortium name="The Broad Institute Genome Sequencing Platform"/>
            <person name="Girard L."/>
            <person name="Lood C."/>
            <person name="Rokni-Zadeh H."/>
            <person name="van Noort V."/>
            <person name="Lavigne R."/>
            <person name="De Mot R."/>
        </authorList>
    </citation>
    <scope>NUCLEOTIDE SEQUENCE</scope>
    <source>
        <strain evidence="3">SWRI10</strain>
    </source>
</reference>
<gene>
    <name evidence="4" type="ORF">HU737_004575</name>
    <name evidence="3" type="ORF">HU737_15545</name>
    <name evidence="5" type="ORF">KW869_08775</name>
</gene>
<name>A0A923JWH1_9PSED</name>
<dbReference type="Gene3D" id="3.60.21.10">
    <property type="match status" value="1"/>
</dbReference>
<evidence type="ECO:0000313" key="5">
    <source>
        <dbReference type="EMBL" id="MFK5733624.1"/>
    </source>
</evidence>
<dbReference type="PANTHER" id="PTHR43143:SF1">
    <property type="entry name" value="SERINE_THREONINE-PROTEIN PHOSPHATASE CPPED1"/>
    <property type="match status" value="1"/>
</dbReference>
<evidence type="ECO:0000259" key="2">
    <source>
        <dbReference type="Pfam" id="PF00149"/>
    </source>
</evidence>
<evidence type="ECO:0000313" key="3">
    <source>
        <dbReference type="EMBL" id="MBC3442104.1"/>
    </source>
</evidence>
<dbReference type="EMBL" id="JABWRE020000001">
    <property type="protein sequence ID" value="MBV4535250.1"/>
    <property type="molecule type" value="Genomic_DNA"/>
</dbReference>
<evidence type="ECO:0000313" key="4">
    <source>
        <dbReference type="EMBL" id="MBV4535250.1"/>
    </source>
</evidence>
<reference evidence="3" key="3">
    <citation type="submission" date="2020-07" db="EMBL/GenBank/DDBJ databases">
        <authorList>
            <person name="Lood C."/>
            <person name="Girard L."/>
        </authorList>
    </citation>
    <scope>NUCLEOTIDE SEQUENCE</scope>
    <source>
        <strain evidence="3">SWRI10</strain>
    </source>
</reference>
<sequence>MTDLDRRFETVLPPKRPGRHGNRATPRAFVFASDPQYPWTPASDLNLEQSAADRDQESAQLINQQYANIADYRTHMGGTAIPVMINGDMTAYGHGWQRKVLYPILERHLQDNYYFGLGNHDYENNTTFNNGAARDSILDLIDHHRERVDTMDISAITDLQQTHYSGSLAYSMNFGRVRLIQLNNEPTYELGFQSGWAWPLEHRHRFDISGSLQWLEGQLQEAYDSGQIILLNLHKPNEWASQEERNRFRAMIAHYRVDAVFAGHLHREAGRFYRDTRAVGSIPLYLSGSASQSTYLVAELNDSADSLSVRLVRGNDWRSAEEIDQLQLYKP</sequence>